<feature type="domain" description="XdhC Rossmann" evidence="2">
    <location>
        <begin position="180"/>
        <end position="325"/>
    </location>
</feature>
<comment type="caution">
    <text evidence="3">The sequence shown here is derived from an EMBL/GenBank/DDBJ whole genome shotgun (WGS) entry which is preliminary data.</text>
</comment>
<dbReference type="EMBL" id="JACGWY010000001">
    <property type="protein sequence ID" value="MBA8814950.1"/>
    <property type="molecule type" value="Genomic_DNA"/>
</dbReference>
<dbReference type="InterPro" id="IPR027051">
    <property type="entry name" value="XdhC_Rossmann_dom"/>
</dbReference>
<dbReference type="Pfam" id="PF13478">
    <property type="entry name" value="XdhC_C"/>
    <property type="match status" value="1"/>
</dbReference>
<protein>
    <submittedName>
        <fullName evidence="3">Xanthine dehydrogenase accessory factor</fullName>
    </submittedName>
</protein>
<accession>A0A7W3PJX3</accession>
<organism evidence="3 4">
    <name type="scientific">Microbacterium halimionae</name>
    <dbReference type="NCBI Taxonomy" id="1526413"/>
    <lineage>
        <taxon>Bacteria</taxon>
        <taxon>Bacillati</taxon>
        <taxon>Actinomycetota</taxon>
        <taxon>Actinomycetes</taxon>
        <taxon>Micrococcales</taxon>
        <taxon>Microbacteriaceae</taxon>
        <taxon>Microbacterium</taxon>
    </lineage>
</organism>
<feature type="domain" description="XdhC- CoxI" evidence="1">
    <location>
        <begin position="12"/>
        <end position="78"/>
    </location>
</feature>
<reference evidence="3 4" key="1">
    <citation type="submission" date="2020-07" db="EMBL/GenBank/DDBJ databases">
        <title>Sequencing the genomes of 1000 actinobacteria strains.</title>
        <authorList>
            <person name="Klenk H.-P."/>
        </authorList>
    </citation>
    <scope>NUCLEOTIDE SEQUENCE [LARGE SCALE GENOMIC DNA]</scope>
    <source>
        <strain evidence="3 4">DSM 27576</strain>
    </source>
</reference>
<proteinExistence type="predicted"/>
<evidence type="ECO:0000259" key="1">
    <source>
        <dbReference type="Pfam" id="PF02625"/>
    </source>
</evidence>
<name>A0A7W3PJX3_9MICO</name>
<dbReference type="InterPro" id="IPR003777">
    <property type="entry name" value="XdhC_CoxI"/>
</dbReference>
<dbReference type="PANTHER" id="PTHR30388">
    <property type="entry name" value="ALDEHYDE OXIDOREDUCTASE MOLYBDENUM COFACTOR ASSEMBLY PROTEIN"/>
    <property type="match status" value="1"/>
</dbReference>
<evidence type="ECO:0000313" key="3">
    <source>
        <dbReference type="EMBL" id="MBA8814950.1"/>
    </source>
</evidence>
<keyword evidence="4" id="KW-1185">Reference proteome</keyword>
<gene>
    <name evidence="3" type="ORF">FHX48_000002</name>
</gene>
<dbReference type="InterPro" id="IPR052698">
    <property type="entry name" value="MoCofactor_Util/Proc"/>
</dbReference>
<evidence type="ECO:0000313" key="4">
    <source>
        <dbReference type="Proteomes" id="UP000526083"/>
    </source>
</evidence>
<dbReference type="Pfam" id="PF02625">
    <property type="entry name" value="XdhC_CoxI"/>
    <property type="match status" value="1"/>
</dbReference>
<sequence>MLELAADLLPVLRSGERVAVITVTRVARSAPRGAGAAMALTESGRVIGSISGGCVEGDSVMLGAEALATGSGRTASFGFSDDVAHAAGLACGGAVDVVSSVIEPTDARTITALEMAAADRPVSVGLITSGPGTGRVVAAGELAPSEQRERSTRLRETYMLTAAYDGDDALLISVAPKPRLIILGAGEHAAALCRVAAASGWAVTVCDAWPLLITAERFPEATELVAEMPHEYLARLDEGDIDARTAVCVLTHDERLDVPALRVALELPVGFVGALGARATVARRTTLLLQAGVDPASLARLHSPLGLDLGGSGPNEVAIAALAEIVAARYDASTRPLRVLDGPLHRRAQSANTDEACVIPQEA</sequence>
<dbReference type="Gene3D" id="3.40.50.720">
    <property type="entry name" value="NAD(P)-binding Rossmann-like Domain"/>
    <property type="match status" value="1"/>
</dbReference>
<dbReference type="RefSeq" id="WP_167044827.1">
    <property type="nucleotide sequence ID" value="NZ_JAAOZB010000001.1"/>
</dbReference>
<dbReference type="PANTHER" id="PTHR30388:SF4">
    <property type="entry name" value="MOLYBDENUM COFACTOR INSERTION CHAPERONE PAOD"/>
    <property type="match status" value="1"/>
</dbReference>
<dbReference type="Proteomes" id="UP000526083">
    <property type="component" value="Unassembled WGS sequence"/>
</dbReference>
<dbReference type="AlphaFoldDB" id="A0A7W3PJX3"/>
<evidence type="ECO:0000259" key="2">
    <source>
        <dbReference type="Pfam" id="PF13478"/>
    </source>
</evidence>